<evidence type="ECO:0000259" key="1">
    <source>
        <dbReference type="Pfam" id="PF09346"/>
    </source>
</evidence>
<accession>A0AAW9PQI1</accession>
<dbReference type="Proteomes" id="UP001333818">
    <property type="component" value="Unassembled WGS sequence"/>
</dbReference>
<sequence length="191" mass="22808">MQELLEKLEQWLRLNKPEYLSRLQCGLTLKEIEDLATPLSLRLPEEIVQLYQWRNGSEASGDNFFLIYRFLPLREAIEDTLHLRKDAEAYPLFESNDRKMGFPNYYDWQYHWFSIFYEVKDRIAMVIGDNPSAYAPIIITCGENSWTELWFKSLKGFISAILECYETELYLLEDFCLDDAEEIWAKYRDLV</sequence>
<gene>
    <name evidence="2" type="ORF">V2H45_03725</name>
</gene>
<dbReference type="InterPro" id="IPR037883">
    <property type="entry name" value="Knr4/Smi1-like_sf"/>
</dbReference>
<protein>
    <submittedName>
        <fullName evidence="2">SMI1/KNR4 family protein</fullName>
    </submittedName>
</protein>
<keyword evidence="3" id="KW-1185">Reference proteome</keyword>
<evidence type="ECO:0000313" key="3">
    <source>
        <dbReference type="Proteomes" id="UP001333818"/>
    </source>
</evidence>
<organism evidence="2 3">
    <name type="scientific">Tumidithrix elongata BACA0141</name>
    <dbReference type="NCBI Taxonomy" id="2716417"/>
    <lineage>
        <taxon>Bacteria</taxon>
        <taxon>Bacillati</taxon>
        <taxon>Cyanobacteriota</taxon>
        <taxon>Cyanophyceae</taxon>
        <taxon>Pseudanabaenales</taxon>
        <taxon>Pseudanabaenaceae</taxon>
        <taxon>Tumidithrix</taxon>
        <taxon>Tumidithrix elongata</taxon>
    </lineage>
</organism>
<comment type="caution">
    <text evidence="2">The sequence shown here is derived from an EMBL/GenBank/DDBJ whole genome shotgun (WGS) entry which is preliminary data.</text>
</comment>
<dbReference type="AlphaFoldDB" id="A0AAW9PQI1"/>
<proteinExistence type="predicted"/>
<dbReference type="EMBL" id="JAZBJZ010000008">
    <property type="protein sequence ID" value="MEE3715852.1"/>
    <property type="molecule type" value="Genomic_DNA"/>
</dbReference>
<dbReference type="SUPFAM" id="SSF160631">
    <property type="entry name" value="SMI1/KNR4-like"/>
    <property type="match status" value="1"/>
</dbReference>
<dbReference type="InterPro" id="IPR018958">
    <property type="entry name" value="Knr4/Smi1-like_dom"/>
</dbReference>
<dbReference type="Pfam" id="PF09346">
    <property type="entry name" value="SMI1_KNR4"/>
    <property type="match status" value="1"/>
</dbReference>
<evidence type="ECO:0000313" key="2">
    <source>
        <dbReference type="EMBL" id="MEE3715852.1"/>
    </source>
</evidence>
<feature type="domain" description="Knr4/Smi1-like" evidence="1">
    <location>
        <begin position="26"/>
        <end position="138"/>
    </location>
</feature>
<name>A0AAW9PQI1_9CYAN</name>
<reference evidence="2" key="1">
    <citation type="submission" date="2024-01" db="EMBL/GenBank/DDBJ databases">
        <title>Bank of Algae and Cyanobacteria of the Azores (BACA) strain genomes.</title>
        <authorList>
            <person name="Luz R."/>
            <person name="Cordeiro R."/>
            <person name="Fonseca A."/>
            <person name="Goncalves V."/>
        </authorList>
    </citation>
    <scope>NUCLEOTIDE SEQUENCE</scope>
    <source>
        <strain evidence="2">BACA0141</strain>
    </source>
</reference>
<dbReference type="RefSeq" id="WP_330482276.1">
    <property type="nucleotide sequence ID" value="NZ_JAZBJZ010000008.1"/>
</dbReference>